<accession>A0A9P0LW23</accession>
<sequence>MSEFDSIVTFRQAHNRMFGCSDIYVIISLNAVTEDIHKCDREIENAQWMDIDEFMNHTEFRCLDVDSDLLEVLAVDLVAAAFKSGRLAYVFRVSTAFFTRRELIPLEGLVRLRISCFNPTNLERFSETFSFGDPLTVLGDCCNLFNFAEAGEPISNDLFLMK</sequence>
<dbReference type="Proteomes" id="UP001152888">
    <property type="component" value="Unassembled WGS sequence"/>
</dbReference>
<evidence type="ECO:0000313" key="1">
    <source>
        <dbReference type="EMBL" id="CAH2003724.1"/>
    </source>
</evidence>
<organism evidence="1 2">
    <name type="scientific">Acanthoscelides obtectus</name>
    <name type="common">Bean weevil</name>
    <name type="synonym">Bruchus obtectus</name>
    <dbReference type="NCBI Taxonomy" id="200917"/>
    <lineage>
        <taxon>Eukaryota</taxon>
        <taxon>Metazoa</taxon>
        <taxon>Ecdysozoa</taxon>
        <taxon>Arthropoda</taxon>
        <taxon>Hexapoda</taxon>
        <taxon>Insecta</taxon>
        <taxon>Pterygota</taxon>
        <taxon>Neoptera</taxon>
        <taxon>Endopterygota</taxon>
        <taxon>Coleoptera</taxon>
        <taxon>Polyphaga</taxon>
        <taxon>Cucujiformia</taxon>
        <taxon>Chrysomeloidea</taxon>
        <taxon>Chrysomelidae</taxon>
        <taxon>Bruchinae</taxon>
        <taxon>Bruchini</taxon>
        <taxon>Acanthoscelides</taxon>
    </lineage>
</organism>
<reference evidence="1" key="1">
    <citation type="submission" date="2022-03" db="EMBL/GenBank/DDBJ databases">
        <authorList>
            <person name="Sayadi A."/>
        </authorList>
    </citation>
    <scope>NUCLEOTIDE SEQUENCE</scope>
</reference>
<dbReference type="EMBL" id="CAKOFQ010007552">
    <property type="protein sequence ID" value="CAH2003724.1"/>
    <property type="molecule type" value="Genomic_DNA"/>
</dbReference>
<dbReference type="PANTHER" id="PTHR13994:SF13">
    <property type="entry name" value="FI03680P"/>
    <property type="match status" value="1"/>
</dbReference>
<dbReference type="GO" id="GO:0051287">
    <property type="term" value="F:NAD binding"/>
    <property type="evidence" value="ECO:0007669"/>
    <property type="project" value="TreeGrafter"/>
</dbReference>
<dbReference type="AlphaFoldDB" id="A0A9P0LW23"/>
<dbReference type="InterPro" id="IPR003293">
    <property type="entry name" value="Nudix_hydrolase6-like"/>
</dbReference>
<dbReference type="OrthoDB" id="447842at2759"/>
<proteinExistence type="predicted"/>
<dbReference type="GO" id="GO:0035529">
    <property type="term" value="F:NADH pyrophosphatase activity"/>
    <property type="evidence" value="ECO:0007669"/>
    <property type="project" value="TreeGrafter"/>
</dbReference>
<gene>
    <name evidence="1" type="ORF">ACAOBT_LOCUS27576</name>
</gene>
<protein>
    <submittedName>
        <fullName evidence="1">Uncharacterized protein</fullName>
    </submittedName>
</protein>
<dbReference type="GO" id="GO:0047631">
    <property type="term" value="F:ADP-ribose diphosphatase activity"/>
    <property type="evidence" value="ECO:0007669"/>
    <property type="project" value="TreeGrafter"/>
</dbReference>
<comment type="caution">
    <text evidence="1">The sequence shown here is derived from an EMBL/GenBank/DDBJ whole genome shotgun (WGS) entry which is preliminary data.</text>
</comment>
<evidence type="ECO:0000313" key="2">
    <source>
        <dbReference type="Proteomes" id="UP001152888"/>
    </source>
</evidence>
<keyword evidence="2" id="KW-1185">Reference proteome</keyword>
<dbReference type="PANTHER" id="PTHR13994">
    <property type="entry name" value="NUDIX HYDROLASE RELATED"/>
    <property type="match status" value="1"/>
</dbReference>
<name>A0A9P0LW23_ACAOB</name>
<dbReference type="Gene3D" id="3.90.79.10">
    <property type="entry name" value="Nucleoside Triphosphate Pyrophosphohydrolase"/>
    <property type="match status" value="1"/>
</dbReference>